<organism evidence="4 5">
    <name type="scientific">Psychrobacillus mangrovi</name>
    <dbReference type="NCBI Taxonomy" id="3117745"/>
    <lineage>
        <taxon>Bacteria</taxon>
        <taxon>Bacillati</taxon>
        <taxon>Bacillota</taxon>
        <taxon>Bacilli</taxon>
        <taxon>Bacillales</taxon>
        <taxon>Bacillaceae</taxon>
        <taxon>Psychrobacillus</taxon>
    </lineage>
</organism>
<dbReference type="EMBL" id="JBAWSY010000002">
    <property type="protein sequence ID" value="MEI4768765.1"/>
    <property type="molecule type" value="Genomic_DNA"/>
</dbReference>
<evidence type="ECO:0000256" key="1">
    <source>
        <dbReference type="ARBA" id="ARBA00005254"/>
    </source>
</evidence>
<dbReference type="InterPro" id="IPR018376">
    <property type="entry name" value="Enoyl-CoA_hyd/isom_CS"/>
</dbReference>
<protein>
    <submittedName>
        <fullName evidence="4">Enoyl-CoA hydratase-related protein</fullName>
    </submittedName>
</protein>
<dbReference type="RefSeq" id="WP_336496318.1">
    <property type="nucleotide sequence ID" value="NZ_JBAWSY010000002.1"/>
</dbReference>
<evidence type="ECO:0000256" key="3">
    <source>
        <dbReference type="RuleBase" id="RU003707"/>
    </source>
</evidence>
<name>A0ABU8F166_9BACI</name>
<accession>A0ABU8F166</accession>
<keyword evidence="5" id="KW-1185">Reference proteome</keyword>
<dbReference type="Gene3D" id="3.90.226.10">
    <property type="entry name" value="2-enoyl-CoA Hydratase, Chain A, domain 1"/>
    <property type="match status" value="1"/>
</dbReference>
<gene>
    <name evidence="4" type="ORF">WAX74_03710</name>
</gene>
<dbReference type="SUPFAM" id="SSF52096">
    <property type="entry name" value="ClpP/crotonase"/>
    <property type="match status" value="1"/>
</dbReference>
<dbReference type="PANTHER" id="PTHR11941:SF54">
    <property type="entry name" value="ENOYL-COA HYDRATASE, MITOCHONDRIAL"/>
    <property type="match status" value="1"/>
</dbReference>
<evidence type="ECO:0000313" key="4">
    <source>
        <dbReference type="EMBL" id="MEI4768765.1"/>
    </source>
</evidence>
<dbReference type="CDD" id="cd06558">
    <property type="entry name" value="crotonase-like"/>
    <property type="match status" value="1"/>
</dbReference>
<sequence length="264" mass="29315">MKNWETITLTDEHKKENVYVLQLNRPDSMNALNTQMGTELIECLKYLETLKDVRVLILTGSGEKSFCVGGDLKERKGMSQKDWKLQHDIFEEAYEAIRNFSFPTVAAVNGFALGGGLEMALSCDLCYVAEHAKMGLPEVKIGIIPGAGGTQLLPRTIPVKVAKEFLYSGRQMTAAESRELGLANGVFPSDRLLEETLKVAKGIAKNAPLSLKALKQSIDKGIQTDLEKALSIELEQYYKCANSQDREEGIQAFNEKREPVWQGV</sequence>
<dbReference type="Pfam" id="PF00378">
    <property type="entry name" value="ECH_1"/>
    <property type="match status" value="1"/>
</dbReference>
<dbReference type="InterPro" id="IPR001753">
    <property type="entry name" value="Enoyl-CoA_hydra/iso"/>
</dbReference>
<keyword evidence="2" id="KW-0456">Lyase</keyword>
<proteinExistence type="inferred from homology"/>
<reference evidence="4 5" key="1">
    <citation type="submission" date="2024-01" db="EMBL/GenBank/DDBJ databases">
        <title>Seven novel Bacillus-like species.</title>
        <authorList>
            <person name="Liu G."/>
        </authorList>
    </citation>
    <scope>NUCLEOTIDE SEQUENCE [LARGE SCALE GENOMIC DNA]</scope>
    <source>
        <strain evidence="4 5">FJAT-51614</strain>
    </source>
</reference>
<dbReference type="Proteomes" id="UP001364890">
    <property type="component" value="Unassembled WGS sequence"/>
</dbReference>
<evidence type="ECO:0000256" key="2">
    <source>
        <dbReference type="ARBA" id="ARBA00023239"/>
    </source>
</evidence>
<dbReference type="PANTHER" id="PTHR11941">
    <property type="entry name" value="ENOYL-COA HYDRATASE-RELATED"/>
    <property type="match status" value="1"/>
</dbReference>
<evidence type="ECO:0000313" key="5">
    <source>
        <dbReference type="Proteomes" id="UP001364890"/>
    </source>
</evidence>
<dbReference type="InterPro" id="IPR029045">
    <property type="entry name" value="ClpP/crotonase-like_dom_sf"/>
</dbReference>
<dbReference type="PROSITE" id="PS00166">
    <property type="entry name" value="ENOYL_COA_HYDRATASE"/>
    <property type="match status" value="1"/>
</dbReference>
<dbReference type="Gene3D" id="1.10.12.10">
    <property type="entry name" value="Lyase 2-enoyl-coa Hydratase, Chain A, domain 2"/>
    <property type="match status" value="1"/>
</dbReference>
<dbReference type="InterPro" id="IPR014748">
    <property type="entry name" value="Enoyl-CoA_hydra_C"/>
</dbReference>
<comment type="similarity">
    <text evidence="1 3">Belongs to the enoyl-CoA hydratase/isomerase family.</text>
</comment>
<comment type="caution">
    <text evidence="4">The sequence shown here is derived from an EMBL/GenBank/DDBJ whole genome shotgun (WGS) entry which is preliminary data.</text>
</comment>